<feature type="region of interest" description="Disordered" evidence="1">
    <location>
        <begin position="65"/>
        <end position="132"/>
    </location>
</feature>
<dbReference type="AlphaFoldDB" id="A0A6A6E405"/>
<dbReference type="OrthoDB" id="5317787at2759"/>
<accession>A0A6A6E405</accession>
<feature type="compositionally biased region" description="Polar residues" evidence="1">
    <location>
        <begin position="74"/>
        <end position="104"/>
    </location>
</feature>
<dbReference type="Proteomes" id="UP000800200">
    <property type="component" value="Unassembled WGS sequence"/>
</dbReference>
<name>A0A6A6E405_9PEZI</name>
<gene>
    <name evidence="2" type="ORF">K469DRAFT_166355</name>
</gene>
<evidence type="ECO:0000313" key="3">
    <source>
        <dbReference type="Proteomes" id="UP000800200"/>
    </source>
</evidence>
<organism evidence="2 3">
    <name type="scientific">Zopfia rhizophila CBS 207.26</name>
    <dbReference type="NCBI Taxonomy" id="1314779"/>
    <lineage>
        <taxon>Eukaryota</taxon>
        <taxon>Fungi</taxon>
        <taxon>Dikarya</taxon>
        <taxon>Ascomycota</taxon>
        <taxon>Pezizomycotina</taxon>
        <taxon>Dothideomycetes</taxon>
        <taxon>Dothideomycetes incertae sedis</taxon>
        <taxon>Zopfiaceae</taxon>
        <taxon>Zopfia</taxon>
    </lineage>
</organism>
<evidence type="ECO:0000313" key="2">
    <source>
        <dbReference type="EMBL" id="KAF2185339.1"/>
    </source>
</evidence>
<feature type="compositionally biased region" description="Low complexity" evidence="1">
    <location>
        <begin position="114"/>
        <end position="124"/>
    </location>
</feature>
<protein>
    <submittedName>
        <fullName evidence="2">Uncharacterized protein</fullName>
    </submittedName>
</protein>
<sequence length="303" mass="35524">MNLRILLPTKLERSRPMYMSLFHLRMHDLRKRDISFRRYCRDSGREVCHTSFRFIKVAQRKSRSRTIIRRSSSNPFKSRYTSSRYNDSESLQINQSRGSMSSIKSWIGRRNSRSSRTSNASESDNNWDPEDETVDVAGDQVAENKKILEFSNYAHVEVTRRGYRSKKRHMIEYWDDSFTWKRKMDKRGKDVADCRWHSFQLHRREQKEPIAYIEPEVNDGITKKEAESGGWVPPCAMRILDEKSFNTLSDICDVIVATGVVVLVDNAIRSRFKQASVVKPSKLKATISNAFQERILKGDFYMD</sequence>
<reference evidence="2" key="1">
    <citation type="journal article" date="2020" name="Stud. Mycol.">
        <title>101 Dothideomycetes genomes: a test case for predicting lifestyles and emergence of pathogens.</title>
        <authorList>
            <person name="Haridas S."/>
            <person name="Albert R."/>
            <person name="Binder M."/>
            <person name="Bloem J."/>
            <person name="Labutti K."/>
            <person name="Salamov A."/>
            <person name="Andreopoulos B."/>
            <person name="Baker S."/>
            <person name="Barry K."/>
            <person name="Bills G."/>
            <person name="Bluhm B."/>
            <person name="Cannon C."/>
            <person name="Castanera R."/>
            <person name="Culley D."/>
            <person name="Daum C."/>
            <person name="Ezra D."/>
            <person name="Gonzalez J."/>
            <person name="Henrissat B."/>
            <person name="Kuo A."/>
            <person name="Liang C."/>
            <person name="Lipzen A."/>
            <person name="Lutzoni F."/>
            <person name="Magnuson J."/>
            <person name="Mondo S."/>
            <person name="Nolan M."/>
            <person name="Ohm R."/>
            <person name="Pangilinan J."/>
            <person name="Park H.-J."/>
            <person name="Ramirez L."/>
            <person name="Alfaro M."/>
            <person name="Sun H."/>
            <person name="Tritt A."/>
            <person name="Yoshinaga Y."/>
            <person name="Zwiers L.-H."/>
            <person name="Turgeon B."/>
            <person name="Goodwin S."/>
            <person name="Spatafora J."/>
            <person name="Crous P."/>
            <person name="Grigoriev I."/>
        </authorList>
    </citation>
    <scope>NUCLEOTIDE SEQUENCE</scope>
    <source>
        <strain evidence="2">CBS 207.26</strain>
    </source>
</reference>
<keyword evidence="3" id="KW-1185">Reference proteome</keyword>
<evidence type="ECO:0000256" key="1">
    <source>
        <dbReference type="SAM" id="MobiDB-lite"/>
    </source>
</evidence>
<proteinExistence type="predicted"/>
<dbReference type="EMBL" id="ML994634">
    <property type="protein sequence ID" value="KAF2185339.1"/>
    <property type="molecule type" value="Genomic_DNA"/>
</dbReference>